<reference evidence="2" key="1">
    <citation type="journal article" date="2019" name="Int. J. Syst. Evol. Microbiol.">
        <title>The Global Catalogue of Microorganisms (GCM) 10K type strain sequencing project: providing services to taxonomists for standard genome sequencing and annotation.</title>
        <authorList>
            <consortium name="The Broad Institute Genomics Platform"/>
            <consortium name="The Broad Institute Genome Sequencing Center for Infectious Disease"/>
            <person name="Wu L."/>
            <person name="Ma J."/>
        </authorList>
    </citation>
    <scope>NUCLEOTIDE SEQUENCE [LARGE SCALE GENOMIC DNA]</scope>
    <source>
        <strain evidence="2">JCM 16548</strain>
    </source>
</reference>
<evidence type="ECO:0000313" key="2">
    <source>
        <dbReference type="Proteomes" id="UP001500051"/>
    </source>
</evidence>
<keyword evidence="2" id="KW-1185">Reference proteome</keyword>
<proteinExistence type="predicted"/>
<dbReference type="RefSeq" id="WP_344812779.1">
    <property type="nucleotide sequence ID" value="NZ_BAAAYX010000010.1"/>
</dbReference>
<dbReference type="InterPro" id="IPR036514">
    <property type="entry name" value="SGNH_hydro_sf"/>
</dbReference>
<dbReference type="EMBL" id="BAAAYX010000010">
    <property type="protein sequence ID" value="GAA3706751.1"/>
    <property type="molecule type" value="Genomic_DNA"/>
</dbReference>
<sequence>MGVAAVGILGAASLYFLWDPEKSYDPAPNTATSAITVETLEQASESRVFFGHMSVGNNVLSGVSEVYAAKGVTGPKVVEIPVGGSVPTKAGEGALVHALIGQNGHPRVKLANFDSTLRSGVADQVDVALIKFCYVDIRWNTDVDALFAEYKQTMAGLERDFPDVRFLHATAPLTVGPEGIKDHIKLVLGRDDNAARSRYNALIRSNFDDDQVFDLAAVEATAPDGETLPSLYPGYSSDGEHLNASGASKAAVLLLETVAQSGRA</sequence>
<protein>
    <recommendedName>
        <fullName evidence="3">GDSL-like Lipase/Acylhydrolase family protein</fullName>
    </recommendedName>
</protein>
<dbReference type="Proteomes" id="UP001500051">
    <property type="component" value="Unassembled WGS sequence"/>
</dbReference>
<comment type="caution">
    <text evidence="1">The sequence shown here is derived from an EMBL/GenBank/DDBJ whole genome shotgun (WGS) entry which is preliminary data.</text>
</comment>
<gene>
    <name evidence="1" type="ORF">GCM10022204_25780</name>
</gene>
<accession>A0ABP7DQW2</accession>
<organism evidence="1 2">
    <name type="scientific">Microlunatus aurantiacus</name>
    <dbReference type="NCBI Taxonomy" id="446786"/>
    <lineage>
        <taxon>Bacteria</taxon>
        <taxon>Bacillati</taxon>
        <taxon>Actinomycetota</taxon>
        <taxon>Actinomycetes</taxon>
        <taxon>Propionibacteriales</taxon>
        <taxon>Propionibacteriaceae</taxon>
        <taxon>Microlunatus</taxon>
    </lineage>
</organism>
<dbReference type="SUPFAM" id="SSF52266">
    <property type="entry name" value="SGNH hydrolase"/>
    <property type="match status" value="1"/>
</dbReference>
<evidence type="ECO:0000313" key="1">
    <source>
        <dbReference type="EMBL" id="GAA3706751.1"/>
    </source>
</evidence>
<name>A0ABP7DQW2_9ACTN</name>
<evidence type="ECO:0008006" key="3">
    <source>
        <dbReference type="Google" id="ProtNLM"/>
    </source>
</evidence>
<dbReference type="Gene3D" id="3.40.50.1110">
    <property type="entry name" value="SGNH hydrolase"/>
    <property type="match status" value="1"/>
</dbReference>